<gene>
    <name evidence="2" type="ORF">SAMN02982931_04563</name>
</gene>
<proteinExistence type="predicted"/>
<dbReference type="EMBL" id="FMXQ01000013">
    <property type="protein sequence ID" value="SDB57460.1"/>
    <property type="molecule type" value="Genomic_DNA"/>
</dbReference>
<name>A0A1G6EJB6_9HYPH</name>
<feature type="region of interest" description="Disordered" evidence="1">
    <location>
        <begin position="41"/>
        <end position="64"/>
    </location>
</feature>
<dbReference type="Proteomes" id="UP000199071">
    <property type="component" value="Unassembled WGS sequence"/>
</dbReference>
<evidence type="ECO:0000313" key="2">
    <source>
        <dbReference type="EMBL" id="SDB57460.1"/>
    </source>
</evidence>
<keyword evidence="3" id="KW-1185">Reference proteome</keyword>
<evidence type="ECO:0000256" key="1">
    <source>
        <dbReference type="SAM" id="MobiDB-lite"/>
    </source>
</evidence>
<dbReference type="RefSeq" id="WP_090880774.1">
    <property type="nucleotide sequence ID" value="NZ_FMXQ01000013.1"/>
</dbReference>
<evidence type="ECO:0000313" key="3">
    <source>
        <dbReference type="Proteomes" id="UP000199071"/>
    </source>
</evidence>
<reference evidence="2 3" key="1">
    <citation type="submission" date="2016-10" db="EMBL/GenBank/DDBJ databases">
        <authorList>
            <person name="de Groot N.N."/>
        </authorList>
    </citation>
    <scope>NUCLEOTIDE SEQUENCE [LARGE SCALE GENOMIC DNA]</scope>
    <source>
        <strain evidence="2 3">ATCC 35022</strain>
    </source>
</reference>
<dbReference type="AlphaFoldDB" id="A0A1G6EJB6"/>
<accession>A0A1G6EJB6</accession>
<protein>
    <recommendedName>
        <fullName evidence="4">Collagen triple helix repeat-containing protein</fullName>
    </recommendedName>
</protein>
<dbReference type="STRING" id="665467.SAMN02982931_04563"/>
<sequence length="73" mass="7506">MTDRIELTTTTGPIRVRALVSESVRLWIAAVPVSVRVLGTPGPDGRLGETGPQGPVGPPGNLETGIVVDGGNF</sequence>
<dbReference type="OrthoDB" id="7873063at2"/>
<organism evidence="2 3">
    <name type="scientific">Bauldia litoralis</name>
    <dbReference type="NCBI Taxonomy" id="665467"/>
    <lineage>
        <taxon>Bacteria</taxon>
        <taxon>Pseudomonadati</taxon>
        <taxon>Pseudomonadota</taxon>
        <taxon>Alphaproteobacteria</taxon>
        <taxon>Hyphomicrobiales</taxon>
        <taxon>Kaistiaceae</taxon>
        <taxon>Bauldia</taxon>
    </lineage>
</organism>
<evidence type="ECO:0008006" key="4">
    <source>
        <dbReference type="Google" id="ProtNLM"/>
    </source>
</evidence>